<evidence type="ECO:0000256" key="1">
    <source>
        <dbReference type="ARBA" id="ARBA00004141"/>
    </source>
</evidence>
<evidence type="ECO:0000256" key="2">
    <source>
        <dbReference type="ARBA" id="ARBA00022692"/>
    </source>
</evidence>
<organism evidence="8 9">
    <name type="scientific">Jatrophihabitans endophyticus</name>
    <dbReference type="NCBI Taxonomy" id="1206085"/>
    <lineage>
        <taxon>Bacteria</taxon>
        <taxon>Bacillati</taxon>
        <taxon>Actinomycetota</taxon>
        <taxon>Actinomycetes</taxon>
        <taxon>Jatrophihabitantales</taxon>
        <taxon>Jatrophihabitantaceae</taxon>
        <taxon>Jatrophihabitans</taxon>
    </lineage>
</organism>
<dbReference type="PANTHER" id="PTHR43229">
    <property type="entry name" value="NODULATION PROTEIN J"/>
    <property type="match status" value="1"/>
</dbReference>
<keyword evidence="2 6" id="KW-0812">Transmembrane</keyword>
<keyword evidence="4 6" id="KW-0472">Membrane</keyword>
<evidence type="ECO:0000313" key="9">
    <source>
        <dbReference type="Proteomes" id="UP000186132"/>
    </source>
</evidence>
<keyword evidence="3 6" id="KW-1133">Transmembrane helix</keyword>
<dbReference type="InterPro" id="IPR051784">
    <property type="entry name" value="Nod_factor_ABC_transporter"/>
</dbReference>
<dbReference type="GO" id="GO:0140359">
    <property type="term" value="F:ABC-type transporter activity"/>
    <property type="evidence" value="ECO:0007669"/>
    <property type="project" value="InterPro"/>
</dbReference>
<dbReference type="Pfam" id="PF12698">
    <property type="entry name" value="ABC2_membrane_3"/>
    <property type="match status" value="1"/>
</dbReference>
<dbReference type="PIRSF" id="PIRSF006648">
    <property type="entry name" value="DrrB"/>
    <property type="match status" value="1"/>
</dbReference>
<evidence type="ECO:0000256" key="6">
    <source>
        <dbReference type="SAM" id="Phobius"/>
    </source>
</evidence>
<evidence type="ECO:0000259" key="7">
    <source>
        <dbReference type="Pfam" id="PF12698"/>
    </source>
</evidence>
<dbReference type="GO" id="GO:0043190">
    <property type="term" value="C:ATP-binding cassette (ABC) transporter complex"/>
    <property type="evidence" value="ECO:0007669"/>
    <property type="project" value="InterPro"/>
</dbReference>
<sequence length="257" mass="27160">MNPAITTYAPAPGAASRGRMLAAQTAMEFKLLLRNGEQVGLTLLIPVLLLFFFNLPLLYSLGVSRRIDFVVPSIIALAVMSAAFTGLAIGTGFERKYAVLKRLGATALPRSVLLGGKTLSVLLLEFVQVVLICGIGFALAWHPHGDPLFAAALVVMGTLAFGGLGLLVAGTVKAEVTLAAANLVWLILLFAGGIAIPLDRFGSVAQDVLQFLPSAALSNGLHQVFEGGHGYPLRDVVTLTVWAAATLPAAARWFRWE</sequence>
<evidence type="ECO:0000256" key="3">
    <source>
        <dbReference type="ARBA" id="ARBA00022989"/>
    </source>
</evidence>
<dbReference type="EMBL" id="FQVU01000003">
    <property type="protein sequence ID" value="SHG83165.1"/>
    <property type="molecule type" value="Genomic_DNA"/>
</dbReference>
<dbReference type="STRING" id="1206085.SAMN05443575_2884"/>
<feature type="transmembrane region" description="Helical" evidence="6">
    <location>
        <begin position="176"/>
        <end position="196"/>
    </location>
</feature>
<gene>
    <name evidence="8" type="ORF">SAMN05443575_2884</name>
</gene>
<reference evidence="8 9" key="1">
    <citation type="submission" date="2016-11" db="EMBL/GenBank/DDBJ databases">
        <authorList>
            <person name="Jaros S."/>
            <person name="Januszkiewicz K."/>
            <person name="Wedrychowicz H."/>
        </authorList>
    </citation>
    <scope>NUCLEOTIDE SEQUENCE [LARGE SCALE GENOMIC DNA]</scope>
    <source>
        <strain evidence="8 9">DSM 45627</strain>
    </source>
</reference>
<dbReference type="Proteomes" id="UP000186132">
    <property type="component" value="Unassembled WGS sequence"/>
</dbReference>
<evidence type="ECO:0000313" key="8">
    <source>
        <dbReference type="EMBL" id="SHG83165.1"/>
    </source>
</evidence>
<evidence type="ECO:0000256" key="4">
    <source>
        <dbReference type="ARBA" id="ARBA00023136"/>
    </source>
</evidence>
<dbReference type="InterPro" id="IPR013525">
    <property type="entry name" value="ABC2_TM"/>
</dbReference>
<accession>A0A1M5N132</accession>
<evidence type="ECO:0000256" key="5">
    <source>
        <dbReference type="ARBA" id="ARBA00023251"/>
    </source>
</evidence>
<dbReference type="PANTHER" id="PTHR43229:SF2">
    <property type="entry name" value="NODULATION PROTEIN J"/>
    <property type="match status" value="1"/>
</dbReference>
<name>A0A1M5N132_9ACTN</name>
<feature type="transmembrane region" description="Helical" evidence="6">
    <location>
        <begin position="39"/>
        <end position="59"/>
    </location>
</feature>
<protein>
    <submittedName>
        <fullName evidence="8">ABC-2 type transport system permease protein</fullName>
    </submittedName>
</protein>
<dbReference type="GO" id="GO:0046677">
    <property type="term" value="P:response to antibiotic"/>
    <property type="evidence" value="ECO:0007669"/>
    <property type="project" value="UniProtKB-KW"/>
</dbReference>
<feature type="transmembrane region" description="Helical" evidence="6">
    <location>
        <begin position="119"/>
        <end position="142"/>
    </location>
</feature>
<keyword evidence="9" id="KW-1185">Reference proteome</keyword>
<dbReference type="InterPro" id="IPR000412">
    <property type="entry name" value="ABC_2_transport"/>
</dbReference>
<comment type="subcellular location">
    <subcellularLocation>
        <location evidence="1">Membrane</location>
        <topology evidence="1">Multi-pass membrane protein</topology>
    </subcellularLocation>
</comment>
<keyword evidence="5" id="KW-0046">Antibiotic resistance</keyword>
<dbReference type="AlphaFoldDB" id="A0A1M5N132"/>
<feature type="domain" description="ABC-2 type transporter transmembrane" evidence="7">
    <location>
        <begin position="68"/>
        <end position="244"/>
    </location>
</feature>
<proteinExistence type="predicted"/>
<feature type="transmembrane region" description="Helical" evidence="6">
    <location>
        <begin position="148"/>
        <end position="169"/>
    </location>
</feature>
<feature type="transmembrane region" description="Helical" evidence="6">
    <location>
        <begin position="71"/>
        <end position="93"/>
    </location>
</feature>